<dbReference type="InterPro" id="IPR002698">
    <property type="entry name" value="FTHF_cligase"/>
</dbReference>
<sequence>MPELLSPGIFLYTYFMRRKSALLELQELVSQCRASILYKPFKGEIDYNARSFPLDIHENNLTLPDNKDGDPFEWAAKCITRFKNTRPYILIPGAKFDMYGTRHGKGGGWYDRFLSKVPSAWLRIGVIDKSQMSATQLLKQERDEPVNWIIVCDNKLYEVHKIDAIKSRSTKSTPRRFASRSTLKREELV</sequence>
<accession>A0A1G2QVI7</accession>
<dbReference type="InterPro" id="IPR024185">
    <property type="entry name" value="FTHF_cligase-like_sf"/>
</dbReference>
<gene>
    <name evidence="1" type="ORF">A2843_01340</name>
</gene>
<reference evidence="1 2" key="1">
    <citation type="journal article" date="2016" name="Nat. Commun.">
        <title>Thousands of microbial genomes shed light on interconnected biogeochemical processes in an aquifer system.</title>
        <authorList>
            <person name="Anantharaman K."/>
            <person name="Brown C.T."/>
            <person name="Hug L.A."/>
            <person name="Sharon I."/>
            <person name="Castelle C.J."/>
            <person name="Probst A.J."/>
            <person name="Thomas B.C."/>
            <person name="Singh A."/>
            <person name="Wilkins M.J."/>
            <person name="Karaoz U."/>
            <person name="Brodie E.L."/>
            <person name="Williams K.H."/>
            <person name="Hubbard S.S."/>
            <person name="Banfield J.F."/>
        </authorList>
    </citation>
    <scope>NUCLEOTIDE SEQUENCE [LARGE SCALE GENOMIC DNA]</scope>
</reference>
<proteinExistence type="predicted"/>
<organism evidence="1 2">
    <name type="scientific">Candidatus Wildermuthbacteria bacterium RIFCSPHIGHO2_01_FULL_48_27b</name>
    <dbReference type="NCBI Taxonomy" id="1802447"/>
    <lineage>
        <taxon>Bacteria</taxon>
        <taxon>Candidatus Wildermuthiibacteriota</taxon>
    </lineage>
</organism>
<dbReference type="EMBL" id="MHTS01000015">
    <property type="protein sequence ID" value="OHA64457.1"/>
    <property type="molecule type" value="Genomic_DNA"/>
</dbReference>
<comment type="caution">
    <text evidence="1">The sequence shown here is derived from an EMBL/GenBank/DDBJ whole genome shotgun (WGS) entry which is preliminary data.</text>
</comment>
<dbReference type="Pfam" id="PF01812">
    <property type="entry name" value="5-FTHF_cyc-lig"/>
    <property type="match status" value="1"/>
</dbReference>
<dbReference type="Gene3D" id="3.40.50.10420">
    <property type="entry name" value="NagB/RpiA/CoA transferase-like"/>
    <property type="match status" value="1"/>
</dbReference>
<evidence type="ECO:0008006" key="3">
    <source>
        <dbReference type="Google" id="ProtNLM"/>
    </source>
</evidence>
<protein>
    <recommendedName>
        <fullName evidence="3">5-formyltetrahydrofolate cyclo-ligase</fullName>
    </recommendedName>
</protein>
<dbReference type="SUPFAM" id="SSF100950">
    <property type="entry name" value="NagB/RpiA/CoA transferase-like"/>
    <property type="match status" value="1"/>
</dbReference>
<dbReference type="Proteomes" id="UP000178170">
    <property type="component" value="Unassembled WGS sequence"/>
</dbReference>
<evidence type="ECO:0000313" key="1">
    <source>
        <dbReference type="EMBL" id="OHA64457.1"/>
    </source>
</evidence>
<dbReference type="InterPro" id="IPR037171">
    <property type="entry name" value="NagB/RpiA_transferase-like"/>
</dbReference>
<name>A0A1G2QVI7_9BACT</name>
<evidence type="ECO:0000313" key="2">
    <source>
        <dbReference type="Proteomes" id="UP000178170"/>
    </source>
</evidence>
<dbReference type="AlphaFoldDB" id="A0A1G2QVI7"/>